<evidence type="ECO:0000256" key="1">
    <source>
        <dbReference type="ARBA" id="ARBA00000085"/>
    </source>
</evidence>
<evidence type="ECO:0000313" key="11">
    <source>
        <dbReference type="EMBL" id="GAA3625248.1"/>
    </source>
</evidence>
<dbReference type="InterPro" id="IPR011712">
    <property type="entry name" value="Sig_transdc_His_kin_sub3_dim/P"/>
</dbReference>
<feature type="transmembrane region" description="Helical" evidence="9">
    <location>
        <begin position="53"/>
        <end position="70"/>
    </location>
</feature>
<feature type="domain" description="Signal transduction histidine kinase subgroup 3 dimerisation and phosphoacceptor" evidence="10">
    <location>
        <begin position="192"/>
        <end position="257"/>
    </location>
</feature>
<evidence type="ECO:0000256" key="8">
    <source>
        <dbReference type="ARBA" id="ARBA00023012"/>
    </source>
</evidence>
<feature type="transmembrane region" description="Helical" evidence="9">
    <location>
        <begin position="113"/>
        <end position="133"/>
    </location>
</feature>
<evidence type="ECO:0000256" key="5">
    <source>
        <dbReference type="ARBA" id="ARBA00022741"/>
    </source>
</evidence>
<keyword evidence="9" id="KW-1133">Transmembrane helix</keyword>
<keyword evidence="6 11" id="KW-0418">Kinase</keyword>
<dbReference type="RefSeq" id="WP_344805814.1">
    <property type="nucleotide sequence ID" value="NZ_BAABAB010000021.1"/>
</dbReference>
<evidence type="ECO:0000256" key="7">
    <source>
        <dbReference type="ARBA" id="ARBA00022840"/>
    </source>
</evidence>
<comment type="catalytic activity">
    <reaction evidence="1">
        <text>ATP + protein L-histidine = ADP + protein N-phospho-L-histidine.</text>
        <dbReference type="EC" id="2.7.13.3"/>
    </reaction>
</comment>
<evidence type="ECO:0000256" key="6">
    <source>
        <dbReference type="ARBA" id="ARBA00022777"/>
    </source>
</evidence>
<dbReference type="GO" id="GO:0016301">
    <property type="term" value="F:kinase activity"/>
    <property type="evidence" value="ECO:0007669"/>
    <property type="project" value="UniProtKB-KW"/>
</dbReference>
<feature type="transmembrane region" description="Helical" evidence="9">
    <location>
        <begin position="82"/>
        <end position="107"/>
    </location>
</feature>
<dbReference type="SUPFAM" id="SSF55874">
    <property type="entry name" value="ATPase domain of HSP90 chaperone/DNA topoisomerase II/histidine kinase"/>
    <property type="match status" value="1"/>
</dbReference>
<dbReference type="Proteomes" id="UP001501490">
    <property type="component" value="Unassembled WGS sequence"/>
</dbReference>
<dbReference type="InterPro" id="IPR050482">
    <property type="entry name" value="Sensor_HK_TwoCompSys"/>
</dbReference>
<dbReference type="EMBL" id="BAABAB010000021">
    <property type="protein sequence ID" value="GAA3625248.1"/>
    <property type="molecule type" value="Genomic_DNA"/>
</dbReference>
<protein>
    <recommendedName>
        <fullName evidence="2">histidine kinase</fullName>
        <ecNumber evidence="2">2.7.13.3</ecNumber>
    </recommendedName>
</protein>
<comment type="caution">
    <text evidence="11">The sequence shown here is derived from an EMBL/GenBank/DDBJ whole genome shotgun (WGS) entry which is preliminary data.</text>
</comment>
<dbReference type="CDD" id="cd16917">
    <property type="entry name" value="HATPase_UhpB-NarQ-NarX-like"/>
    <property type="match status" value="1"/>
</dbReference>
<keyword evidence="4" id="KW-0808">Transferase</keyword>
<evidence type="ECO:0000256" key="2">
    <source>
        <dbReference type="ARBA" id="ARBA00012438"/>
    </source>
</evidence>
<dbReference type="EC" id="2.7.13.3" evidence="2"/>
<keyword evidence="9" id="KW-0472">Membrane</keyword>
<dbReference type="PANTHER" id="PTHR24421">
    <property type="entry name" value="NITRATE/NITRITE SENSOR PROTEIN NARX-RELATED"/>
    <property type="match status" value="1"/>
</dbReference>
<sequence length="390" mass="42073">MSRGWLQRLVPRGATRRRLFVLADVALLLVAAVVDLVLWGFDPALRISPGSVPIPAVLITTVITFGAQLWRRRYPWPCYAIAWAYAVGWSLLIPYQPFTALLIALYAVARRRALGQAVLALLGVVPVIAAATFSTASWHPTDAAGVLVSVLVWCVLYGMVWTIARFAWSATRAAELRETARAAEAALALSDERLRLARELHDIVAHSVTGIVLQAAGVRRNPAVGEDQLRGSLELIERTGTQAMRELRRLLGLLRTPEGDRPGASLAELDQLVELTEACQIQVRVHESGEPRQLAPELDHVAFRVVQESLANVIKHGGPGSTVQLGLDWEPAQLSVDVRNQPGDGPTAGLPTENSGLGLRGLRERLQAAGGELVAGPDGSGFRVSARLPG</sequence>
<keyword evidence="5" id="KW-0547">Nucleotide-binding</keyword>
<evidence type="ECO:0000256" key="9">
    <source>
        <dbReference type="SAM" id="Phobius"/>
    </source>
</evidence>
<evidence type="ECO:0000313" key="12">
    <source>
        <dbReference type="Proteomes" id="UP001501490"/>
    </source>
</evidence>
<reference evidence="12" key="1">
    <citation type="journal article" date="2019" name="Int. J. Syst. Evol. Microbiol.">
        <title>The Global Catalogue of Microorganisms (GCM) 10K type strain sequencing project: providing services to taxonomists for standard genome sequencing and annotation.</title>
        <authorList>
            <consortium name="The Broad Institute Genomics Platform"/>
            <consortium name="The Broad Institute Genome Sequencing Center for Infectious Disease"/>
            <person name="Wu L."/>
            <person name="Ma J."/>
        </authorList>
    </citation>
    <scope>NUCLEOTIDE SEQUENCE [LARGE SCALE GENOMIC DNA]</scope>
    <source>
        <strain evidence="12">JCM 16929</strain>
    </source>
</reference>
<keyword evidence="12" id="KW-1185">Reference proteome</keyword>
<keyword evidence="9" id="KW-0812">Transmembrane</keyword>
<keyword evidence="3" id="KW-0597">Phosphoprotein</keyword>
<dbReference type="PANTHER" id="PTHR24421:SF10">
    <property type="entry name" value="NITRATE_NITRITE SENSOR PROTEIN NARQ"/>
    <property type="match status" value="1"/>
</dbReference>
<gene>
    <name evidence="11" type="ORF">GCM10022236_29480</name>
</gene>
<proteinExistence type="predicted"/>
<organism evidence="11 12">
    <name type="scientific">Microlunatus ginsengisoli</name>
    <dbReference type="NCBI Taxonomy" id="363863"/>
    <lineage>
        <taxon>Bacteria</taxon>
        <taxon>Bacillati</taxon>
        <taxon>Actinomycetota</taxon>
        <taxon>Actinomycetes</taxon>
        <taxon>Propionibacteriales</taxon>
        <taxon>Propionibacteriaceae</taxon>
        <taxon>Microlunatus</taxon>
    </lineage>
</organism>
<dbReference type="Gene3D" id="3.30.565.10">
    <property type="entry name" value="Histidine kinase-like ATPase, C-terminal domain"/>
    <property type="match status" value="1"/>
</dbReference>
<evidence type="ECO:0000259" key="10">
    <source>
        <dbReference type="Pfam" id="PF07730"/>
    </source>
</evidence>
<keyword evidence="8" id="KW-0902">Two-component regulatory system</keyword>
<dbReference type="InterPro" id="IPR036890">
    <property type="entry name" value="HATPase_C_sf"/>
</dbReference>
<feature type="transmembrane region" description="Helical" evidence="9">
    <location>
        <begin position="145"/>
        <end position="168"/>
    </location>
</feature>
<evidence type="ECO:0000256" key="4">
    <source>
        <dbReference type="ARBA" id="ARBA00022679"/>
    </source>
</evidence>
<feature type="transmembrane region" description="Helical" evidence="9">
    <location>
        <begin position="21"/>
        <end position="41"/>
    </location>
</feature>
<dbReference type="Gene3D" id="1.20.5.1930">
    <property type="match status" value="1"/>
</dbReference>
<dbReference type="Pfam" id="PF07730">
    <property type="entry name" value="HisKA_3"/>
    <property type="match status" value="1"/>
</dbReference>
<keyword evidence="7" id="KW-0067">ATP-binding</keyword>
<name>A0ABP7A5K2_9ACTN</name>
<evidence type="ECO:0000256" key="3">
    <source>
        <dbReference type="ARBA" id="ARBA00022553"/>
    </source>
</evidence>
<accession>A0ABP7A5K2</accession>